<evidence type="ECO:0000313" key="1">
    <source>
        <dbReference type="EMBL" id="MFD1891056.1"/>
    </source>
</evidence>
<dbReference type="EMBL" id="JBHUFZ010000028">
    <property type="protein sequence ID" value="MFD1891056.1"/>
    <property type="molecule type" value="Genomic_DNA"/>
</dbReference>
<sequence>MTSLPTLMAALRGDDATRRQQAALLLGGQPVAQVMDELVELMAGEPDDFVRETLIWAVVQDPAAAAPALVSALGREELPREPVLHALSKVGDPTTVPAILPHAGSEDPVVAAKAWWALGRIADESSLPVLLSHLGAEKAELRHGLTRALLQFGARAIDALERELEHPEAAHRSHAAEVLVAFANPDQYGTAERRSGQDFSQQAAEVLRRSTVPEVDGALLLATVSDDRPGLSGAAGALREERG</sequence>
<evidence type="ECO:0000313" key="2">
    <source>
        <dbReference type="Proteomes" id="UP001597326"/>
    </source>
</evidence>
<dbReference type="InterPro" id="IPR016024">
    <property type="entry name" value="ARM-type_fold"/>
</dbReference>
<name>A0ABW4RXQ5_9ACTN</name>
<organism evidence="1 2">
    <name type="scientific">Luteococcus peritonei</name>
    <dbReference type="NCBI Taxonomy" id="88874"/>
    <lineage>
        <taxon>Bacteria</taxon>
        <taxon>Bacillati</taxon>
        <taxon>Actinomycetota</taxon>
        <taxon>Actinomycetes</taxon>
        <taxon>Propionibacteriales</taxon>
        <taxon>Propionibacteriaceae</taxon>
        <taxon>Luteococcus</taxon>
    </lineage>
</organism>
<dbReference type="SUPFAM" id="SSF48371">
    <property type="entry name" value="ARM repeat"/>
    <property type="match status" value="1"/>
</dbReference>
<gene>
    <name evidence="1" type="ORF">ACFSCS_12825</name>
</gene>
<dbReference type="RefSeq" id="WP_343874252.1">
    <property type="nucleotide sequence ID" value="NZ_BAAAIX010000026.1"/>
</dbReference>
<comment type="caution">
    <text evidence="1">The sequence shown here is derived from an EMBL/GenBank/DDBJ whole genome shotgun (WGS) entry which is preliminary data.</text>
</comment>
<dbReference type="InterPro" id="IPR004155">
    <property type="entry name" value="PBS_lyase_HEAT"/>
</dbReference>
<proteinExistence type="predicted"/>
<dbReference type="InterPro" id="IPR011989">
    <property type="entry name" value="ARM-like"/>
</dbReference>
<dbReference type="Pfam" id="PF13646">
    <property type="entry name" value="HEAT_2"/>
    <property type="match status" value="1"/>
</dbReference>
<dbReference type="Gene3D" id="1.25.10.10">
    <property type="entry name" value="Leucine-rich Repeat Variant"/>
    <property type="match status" value="2"/>
</dbReference>
<reference evidence="2" key="1">
    <citation type="journal article" date="2019" name="Int. J. Syst. Evol. Microbiol.">
        <title>The Global Catalogue of Microorganisms (GCM) 10K type strain sequencing project: providing services to taxonomists for standard genome sequencing and annotation.</title>
        <authorList>
            <consortium name="The Broad Institute Genomics Platform"/>
            <consortium name="The Broad Institute Genome Sequencing Center for Infectious Disease"/>
            <person name="Wu L."/>
            <person name="Ma J."/>
        </authorList>
    </citation>
    <scope>NUCLEOTIDE SEQUENCE [LARGE SCALE GENOMIC DNA]</scope>
    <source>
        <strain evidence="2">CAIM 431</strain>
    </source>
</reference>
<dbReference type="SMART" id="SM00567">
    <property type="entry name" value="EZ_HEAT"/>
    <property type="match status" value="3"/>
</dbReference>
<dbReference type="Proteomes" id="UP001597326">
    <property type="component" value="Unassembled WGS sequence"/>
</dbReference>
<keyword evidence="2" id="KW-1185">Reference proteome</keyword>
<protein>
    <submittedName>
        <fullName evidence="1">HEAT repeat domain-containing protein</fullName>
    </submittedName>
</protein>
<accession>A0ABW4RXQ5</accession>